<comment type="caution">
    <text evidence="1">The sequence shown here is derived from an EMBL/GenBank/DDBJ whole genome shotgun (WGS) entry which is preliminary data.</text>
</comment>
<organism evidence="1 2">
    <name type="scientific">Arachis hypogaea</name>
    <name type="common">Peanut</name>
    <dbReference type="NCBI Taxonomy" id="3818"/>
    <lineage>
        <taxon>Eukaryota</taxon>
        <taxon>Viridiplantae</taxon>
        <taxon>Streptophyta</taxon>
        <taxon>Embryophyta</taxon>
        <taxon>Tracheophyta</taxon>
        <taxon>Spermatophyta</taxon>
        <taxon>Magnoliopsida</taxon>
        <taxon>eudicotyledons</taxon>
        <taxon>Gunneridae</taxon>
        <taxon>Pentapetalae</taxon>
        <taxon>rosids</taxon>
        <taxon>fabids</taxon>
        <taxon>Fabales</taxon>
        <taxon>Fabaceae</taxon>
        <taxon>Papilionoideae</taxon>
        <taxon>50 kb inversion clade</taxon>
        <taxon>dalbergioids sensu lato</taxon>
        <taxon>Dalbergieae</taxon>
        <taxon>Pterocarpus clade</taxon>
        <taxon>Arachis</taxon>
    </lineage>
</organism>
<gene>
    <name evidence="1" type="ORF">Ahy_B03g063353</name>
</gene>
<keyword evidence="2" id="KW-1185">Reference proteome</keyword>
<protein>
    <submittedName>
        <fullName evidence="1">Uncharacterized protein</fullName>
    </submittedName>
</protein>
<reference evidence="1 2" key="1">
    <citation type="submission" date="2019-01" db="EMBL/GenBank/DDBJ databases">
        <title>Sequencing of cultivated peanut Arachis hypogaea provides insights into genome evolution and oil improvement.</title>
        <authorList>
            <person name="Chen X."/>
        </authorList>
    </citation>
    <scope>NUCLEOTIDE SEQUENCE [LARGE SCALE GENOMIC DNA]</scope>
    <source>
        <strain evidence="2">cv. Fuhuasheng</strain>
        <tissue evidence="1">Leaves</tissue>
    </source>
</reference>
<proteinExistence type="predicted"/>
<dbReference type="AlphaFoldDB" id="A0A444ZX38"/>
<name>A0A444ZX38_ARAHY</name>
<sequence length="360" mass="39784">MEATYAVYVADEEQHTQNYPQNQPKEVKNTILTASNLVTVATGSKTASQVTTKPTALTTIRRGRPTFVRGNPISTRGRGSTFWGRVAVTSTIPPTPTQYAIATPPPPPQTRIKHIVVRLSIGSKALISARLLSVAVPGNGCGSMTQDSMVKPIFQAQTSAPFRPLISLATQNRFRGFMLTPSLRRKKSSGLPPSKPYTNEKKKRYEILGYSVGCYCYFGSENPTQALHNQNPISLIKLVKIKARKKVTNTTQTSFKTETETSDKIGTIQRRVVALKLVATTAVREPNAAAVLLATMSLQRHRSYPLQSPSEATVGIANGERRSCFHYSRCRRKNQPHLYRLETPLLPLRSIVDKDFVVGF</sequence>
<evidence type="ECO:0000313" key="1">
    <source>
        <dbReference type="EMBL" id="RYR18747.1"/>
    </source>
</evidence>
<accession>A0A444ZX38</accession>
<dbReference type="Proteomes" id="UP000289738">
    <property type="component" value="Chromosome B03"/>
</dbReference>
<dbReference type="EMBL" id="SDMP01000013">
    <property type="protein sequence ID" value="RYR18747.1"/>
    <property type="molecule type" value="Genomic_DNA"/>
</dbReference>
<evidence type="ECO:0000313" key="2">
    <source>
        <dbReference type="Proteomes" id="UP000289738"/>
    </source>
</evidence>